<reference evidence="3" key="1">
    <citation type="submission" date="2023-03" db="EMBL/GenBank/DDBJ databases">
        <title>Borrelidin-producing and root-colonizing Streptomyces rochei is a potent biopesticide for soil-borne oomycete-caused plant diseases.</title>
        <authorList>
            <person name="Zhou D."/>
            <person name="Wang X."/>
            <person name="Navarro-Munoz J.C."/>
            <person name="Li W."/>
            <person name="Li J."/>
            <person name="Jiu M."/>
            <person name="Deng S."/>
            <person name="Ye Y."/>
            <person name="Daly P."/>
            <person name="Wei L."/>
        </authorList>
    </citation>
    <scope>NUCLEOTIDE SEQUENCE</scope>
    <source>
        <strain evidence="3">JK1</strain>
        <plasmid evidence="3">unnamed</plasmid>
    </source>
</reference>
<dbReference type="CDD" id="cd00093">
    <property type="entry name" value="HTH_XRE"/>
    <property type="match status" value="1"/>
</dbReference>
<dbReference type="InterPro" id="IPR010982">
    <property type="entry name" value="Lambda_DNA-bd_dom_sf"/>
</dbReference>
<feature type="domain" description="HTH cro/C1-type" evidence="2">
    <location>
        <begin position="201"/>
        <end position="255"/>
    </location>
</feature>
<feature type="compositionally biased region" description="Low complexity" evidence="1">
    <location>
        <begin position="135"/>
        <end position="145"/>
    </location>
</feature>
<protein>
    <submittedName>
        <fullName evidence="3">Helix-turn-helix transcriptional regulator</fullName>
    </submittedName>
</protein>
<evidence type="ECO:0000259" key="2">
    <source>
        <dbReference type="PROSITE" id="PS50943"/>
    </source>
</evidence>
<evidence type="ECO:0000313" key="3">
    <source>
        <dbReference type="EMBL" id="WMC90938.1"/>
    </source>
</evidence>
<feature type="compositionally biased region" description="Pro residues" evidence="1">
    <location>
        <begin position="146"/>
        <end position="157"/>
    </location>
</feature>
<feature type="region of interest" description="Disordered" evidence="1">
    <location>
        <begin position="347"/>
        <end position="368"/>
    </location>
</feature>
<name>A0AAX3ZW39_STRRO</name>
<feature type="region of interest" description="Disordered" evidence="1">
    <location>
        <begin position="125"/>
        <end position="192"/>
    </location>
</feature>
<dbReference type="Pfam" id="PF13560">
    <property type="entry name" value="HTH_31"/>
    <property type="match status" value="1"/>
</dbReference>
<dbReference type="PROSITE" id="PS50943">
    <property type="entry name" value="HTH_CROC1"/>
    <property type="match status" value="1"/>
</dbReference>
<keyword evidence="3" id="KW-0614">Plasmid</keyword>
<evidence type="ECO:0000256" key="1">
    <source>
        <dbReference type="SAM" id="MobiDB-lite"/>
    </source>
</evidence>
<dbReference type="Gene3D" id="1.10.260.40">
    <property type="entry name" value="lambda repressor-like DNA-binding domains"/>
    <property type="match status" value="1"/>
</dbReference>
<dbReference type="RefSeq" id="WP_306693632.1">
    <property type="nucleotide sequence ID" value="NZ_CP121272.1"/>
</dbReference>
<accession>A0AAX3ZW39</accession>
<dbReference type="GO" id="GO:0003677">
    <property type="term" value="F:DNA binding"/>
    <property type="evidence" value="ECO:0007669"/>
    <property type="project" value="InterPro"/>
</dbReference>
<dbReference type="InterPro" id="IPR001387">
    <property type="entry name" value="Cro/C1-type_HTH"/>
</dbReference>
<geneLocation type="plasmid" evidence="3 4">
    <name>unnamed</name>
</geneLocation>
<feature type="region of interest" description="Disordered" evidence="1">
    <location>
        <begin position="380"/>
        <end position="406"/>
    </location>
</feature>
<organism evidence="3 4">
    <name type="scientific">Streptomyces rochei</name>
    <name type="common">Streptomyces parvullus</name>
    <dbReference type="NCBI Taxonomy" id="1928"/>
    <lineage>
        <taxon>Bacteria</taxon>
        <taxon>Bacillati</taxon>
        <taxon>Actinomycetota</taxon>
        <taxon>Actinomycetes</taxon>
        <taxon>Kitasatosporales</taxon>
        <taxon>Streptomycetaceae</taxon>
        <taxon>Streptomyces</taxon>
        <taxon>Streptomyces rochei group</taxon>
    </lineage>
</organism>
<dbReference type="Proteomes" id="UP001231701">
    <property type="component" value="Plasmid unnamed"/>
</dbReference>
<dbReference type="SUPFAM" id="SSF47413">
    <property type="entry name" value="lambda repressor-like DNA-binding domains"/>
    <property type="match status" value="1"/>
</dbReference>
<proteinExistence type="predicted"/>
<sequence>MGNTFSRPTCKQCGTPRRLQATGRPGDYCSTKCRQAAHRQRQTAAGPPDTEDFDQALRSRLQEITRTAQAILTAIDQPDTPAQELLATMVHLQVTSERLAPDMVARTKLRGASWEQIAAPLGMSKDAARKKWASPRRAQTLQPTRPTRPPVAKPPGNGPTARSAPDGKDTGRDSAAPPGTTPATWQPLPSGARGQDLATVLSSLQRASGLSLRALANRSDLSAGFLSRLMTGERFPAWKNVAAIARACGADPSVLRQVWEASAARRDSPPRPTSLATALRFLHQRAGSPTPWAIAITSGNTLDQDHISAVLAGTTTAPWEDIERLIQVLDGEPSFFLPLWQAETVNYTPPPPPPATPNKDHSPAATNRAEELLTAFSSALVPPLRTPSPRRGLATPIPGVRPWAGR</sequence>
<dbReference type="GeneID" id="90947443"/>
<dbReference type="SMART" id="SM00530">
    <property type="entry name" value="HTH_XRE"/>
    <property type="match status" value="1"/>
</dbReference>
<gene>
    <name evidence="3" type="ORF">P7W03_35430</name>
</gene>
<evidence type="ECO:0000313" key="4">
    <source>
        <dbReference type="Proteomes" id="UP001231701"/>
    </source>
</evidence>
<dbReference type="AlphaFoldDB" id="A0AAX3ZW39"/>
<dbReference type="EMBL" id="CP121272">
    <property type="protein sequence ID" value="WMC90938.1"/>
    <property type="molecule type" value="Genomic_DNA"/>
</dbReference>